<dbReference type="KEGG" id="bmeg:BG04_1811"/>
<reference evidence="2 3" key="1">
    <citation type="journal article" date="2015" name="Genome Announc.">
        <title>Complete genome sequences for 35 biothreat assay-relevant bacillus species.</title>
        <authorList>
            <person name="Johnson S.L."/>
            <person name="Daligault H.E."/>
            <person name="Davenport K.W."/>
            <person name="Jaissle J."/>
            <person name="Frey K.G."/>
            <person name="Ladner J.T."/>
            <person name="Broomall S.M."/>
            <person name="Bishop-Lilly K.A."/>
            <person name="Bruce D.C."/>
            <person name="Gibbons H.S."/>
            <person name="Coyne S.R."/>
            <person name="Lo C.C."/>
            <person name="Meincke L."/>
            <person name="Munk A.C."/>
            <person name="Koroleva G.I."/>
            <person name="Rosenzweig C.N."/>
            <person name="Palacios G.F."/>
            <person name="Redden C.L."/>
            <person name="Minogue T.D."/>
            <person name="Chain P.S."/>
        </authorList>
    </citation>
    <scope>NUCLEOTIDE SEQUENCE [LARGE SCALE GENOMIC DNA]</scope>
    <source>
        <strain evidence="3">ATCC 14581 / DSM 32 / JCM 2506 / NBRC 15308 / NCIMB 9376 / NCTC 10342 / NRRL B-14308 / VKM B-512</strain>
    </source>
</reference>
<protein>
    <submittedName>
        <fullName evidence="2">YtxH-like family protein</fullName>
    </submittedName>
</protein>
<dbReference type="PANTHER" id="PTHR35792">
    <property type="entry name" value="GENERAL STRESS PROTEIN"/>
    <property type="match status" value="1"/>
</dbReference>
<evidence type="ECO:0000313" key="2">
    <source>
        <dbReference type="EMBL" id="AJI21555.1"/>
    </source>
</evidence>
<name>A0A0B6A9E4_PRIM2</name>
<dbReference type="GeneID" id="93645276"/>
<dbReference type="InterPro" id="IPR052928">
    <property type="entry name" value="Desiccation-related_membrane"/>
</dbReference>
<dbReference type="Pfam" id="PF12732">
    <property type="entry name" value="YtxH"/>
    <property type="match status" value="1"/>
</dbReference>
<dbReference type="InterPro" id="IPR024623">
    <property type="entry name" value="YtxH"/>
</dbReference>
<sequence>MSNKPNKPNNTSNKGFLVGTVIGGVVGAATALLLAPKSGKEFRSDLNEQAAYVRLKTEQAKNSAVEKGQGFAQTAKEKTAGLSQTLSEQSSQVVDKVKNFRKVDPEHEALPPTSLEVLADEVESQSNEDVQQKLTEAQKALDEVESTVPRP</sequence>
<organism evidence="2 3">
    <name type="scientific">Priestia megaterium (strain ATCC 14581 / DSM 32 / CCUG 1817 / JCM 2506 / NBRC 15308 / NCIMB 9376 / NCTC 10342 / NRRL B-14308 / VKM B-512 / Ford 19)</name>
    <name type="common">Bacillus megaterium</name>
    <dbReference type="NCBI Taxonomy" id="1348623"/>
    <lineage>
        <taxon>Bacteria</taxon>
        <taxon>Bacillati</taxon>
        <taxon>Bacillota</taxon>
        <taxon>Bacilli</taxon>
        <taxon>Bacillales</taxon>
        <taxon>Bacillaceae</taxon>
        <taxon>Priestia</taxon>
    </lineage>
</organism>
<keyword evidence="1" id="KW-0472">Membrane</keyword>
<keyword evidence="1" id="KW-1133">Transmembrane helix</keyword>
<evidence type="ECO:0000313" key="3">
    <source>
        <dbReference type="Proteomes" id="UP000031829"/>
    </source>
</evidence>
<evidence type="ECO:0000256" key="1">
    <source>
        <dbReference type="SAM" id="Phobius"/>
    </source>
</evidence>
<dbReference type="Proteomes" id="UP000031829">
    <property type="component" value="Chromosome"/>
</dbReference>
<proteinExistence type="predicted"/>
<dbReference type="AlphaFoldDB" id="A0A0B6A9E4"/>
<dbReference type="EMBL" id="CP009920">
    <property type="protein sequence ID" value="AJI21555.1"/>
    <property type="molecule type" value="Genomic_DNA"/>
</dbReference>
<dbReference type="HOGENOM" id="CLU_105320_0_2_9"/>
<keyword evidence="1" id="KW-0812">Transmembrane</keyword>
<feature type="transmembrane region" description="Helical" evidence="1">
    <location>
        <begin position="15"/>
        <end position="35"/>
    </location>
</feature>
<accession>A0A0B6A9E4</accession>
<gene>
    <name evidence="2" type="ORF">BG04_1811</name>
</gene>
<dbReference type="RefSeq" id="WP_013059496.1">
    <property type="nucleotide sequence ID" value="NZ_BCVB01000008.1"/>
</dbReference>
<dbReference type="PANTHER" id="PTHR35792:SF1">
    <property type="entry name" value="SLL0268 PROTEIN"/>
    <property type="match status" value="1"/>
</dbReference>